<keyword evidence="3" id="KW-1185">Reference proteome</keyword>
<evidence type="ECO:0000313" key="2">
    <source>
        <dbReference type="EMBL" id="OWK43701.1"/>
    </source>
</evidence>
<dbReference type="Proteomes" id="UP000214646">
    <property type="component" value="Unassembled WGS sequence"/>
</dbReference>
<evidence type="ECO:0000256" key="1">
    <source>
        <dbReference type="SAM" id="MobiDB-lite"/>
    </source>
</evidence>
<reference evidence="3" key="1">
    <citation type="submission" date="2017-06" db="EMBL/GenBank/DDBJ databases">
        <title>Genome analysis of Fimbriiglobus ruber SP5, the first member of the order Planctomycetales with confirmed chitinolytic capability.</title>
        <authorList>
            <person name="Ravin N.V."/>
            <person name="Rakitin A.L."/>
            <person name="Ivanova A.A."/>
            <person name="Beletsky A.V."/>
            <person name="Kulichevskaya I.S."/>
            <person name="Mardanov A.V."/>
            <person name="Dedysh S.N."/>
        </authorList>
    </citation>
    <scope>NUCLEOTIDE SEQUENCE [LARGE SCALE GENOMIC DNA]</scope>
    <source>
        <strain evidence="3">SP5</strain>
    </source>
</reference>
<organism evidence="2 3">
    <name type="scientific">Fimbriiglobus ruber</name>
    <dbReference type="NCBI Taxonomy" id="1908690"/>
    <lineage>
        <taxon>Bacteria</taxon>
        <taxon>Pseudomonadati</taxon>
        <taxon>Planctomycetota</taxon>
        <taxon>Planctomycetia</taxon>
        <taxon>Gemmatales</taxon>
        <taxon>Gemmataceae</taxon>
        <taxon>Fimbriiglobus</taxon>
    </lineage>
</organism>
<dbReference type="EMBL" id="NIDE01000004">
    <property type="protein sequence ID" value="OWK43701.1"/>
    <property type="molecule type" value="Genomic_DNA"/>
</dbReference>
<dbReference type="RefSeq" id="WP_088254523.1">
    <property type="nucleotide sequence ID" value="NZ_NIDE01000004.1"/>
</dbReference>
<dbReference type="AlphaFoldDB" id="A0A225DQY0"/>
<accession>A0A225DQY0</accession>
<evidence type="ECO:0000313" key="3">
    <source>
        <dbReference type="Proteomes" id="UP000214646"/>
    </source>
</evidence>
<evidence type="ECO:0008006" key="4">
    <source>
        <dbReference type="Google" id="ProtNLM"/>
    </source>
</evidence>
<dbReference type="PROSITE" id="PS51257">
    <property type="entry name" value="PROKAR_LIPOPROTEIN"/>
    <property type="match status" value="1"/>
</dbReference>
<dbReference type="OrthoDB" id="285633at2"/>
<proteinExistence type="predicted"/>
<comment type="caution">
    <text evidence="2">The sequence shown here is derived from an EMBL/GenBank/DDBJ whole genome shotgun (WGS) entry which is preliminary data.</text>
</comment>
<protein>
    <recommendedName>
        <fullName evidence="4">Carboxypeptidase regulatory-like domain-containing protein</fullName>
    </recommendedName>
</protein>
<gene>
    <name evidence="2" type="ORF">FRUB_03300</name>
</gene>
<sequence>MRSVLGVVLFGGLVVVSAGCGSSEGGQALDMVPVSGNITVNGNPTGNVELTFWPQADTKGQGGAGSTDSTGRYEVASPQGKKGLPPGKYKVVASRRLNPDGSPPDPKTPPIESNARETLPSKYSDKLKTELFLTISAGDKRSFDFSLQAPKKN</sequence>
<name>A0A225DQY0_9BACT</name>
<feature type="region of interest" description="Disordered" evidence="1">
    <location>
        <begin position="49"/>
        <end position="123"/>
    </location>
</feature>